<feature type="region of interest" description="Disordered" evidence="1">
    <location>
        <begin position="1"/>
        <end position="29"/>
    </location>
</feature>
<gene>
    <name evidence="4" type="primary">20354632</name>
    <name evidence="3" type="ORF">GGTG_14174</name>
</gene>
<reference evidence="4" key="5">
    <citation type="submission" date="2018-04" db="UniProtKB">
        <authorList>
            <consortium name="EnsemblFungi"/>
        </authorList>
    </citation>
    <scope>IDENTIFICATION</scope>
    <source>
        <strain evidence="4">R3-111a-1</strain>
    </source>
</reference>
<feature type="compositionally biased region" description="Low complexity" evidence="1">
    <location>
        <begin position="972"/>
        <end position="1011"/>
    </location>
</feature>
<feature type="compositionally biased region" description="Polar residues" evidence="1">
    <location>
        <begin position="959"/>
        <end position="971"/>
    </location>
</feature>
<reference evidence="4" key="4">
    <citation type="journal article" date="2015" name="G3 (Bethesda)">
        <title>Genome sequences of three phytopathogenic species of the Magnaporthaceae family of fungi.</title>
        <authorList>
            <person name="Okagaki L.H."/>
            <person name="Nunes C.C."/>
            <person name="Sailsbery J."/>
            <person name="Clay B."/>
            <person name="Brown D."/>
            <person name="John T."/>
            <person name="Oh Y."/>
            <person name="Young N."/>
            <person name="Fitzgerald M."/>
            <person name="Haas B.J."/>
            <person name="Zeng Q."/>
            <person name="Young S."/>
            <person name="Adiconis X."/>
            <person name="Fan L."/>
            <person name="Levin J.Z."/>
            <person name="Mitchell T.K."/>
            <person name="Okubara P.A."/>
            <person name="Farman M.L."/>
            <person name="Kohn L.M."/>
            <person name="Birren B."/>
            <person name="Ma L.-J."/>
            <person name="Dean R.A."/>
        </authorList>
    </citation>
    <scope>NUCLEOTIDE SEQUENCE</scope>
    <source>
        <strain evidence="4">R3-111a-1</strain>
    </source>
</reference>
<feature type="region of interest" description="Disordered" evidence="1">
    <location>
        <begin position="41"/>
        <end position="60"/>
    </location>
</feature>
<organism evidence="3">
    <name type="scientific">Gaeumannomyces tritici (strain R3-111a-1)</name>
    <name type="common">Wheat and barley take-all root rot fungus</name>
    <name type="synonym">Gaeumannomyces graminis var. tritici</name>
    <dbReference type="NCBI Taxonomy" id="644352"/>
    <lineage>
        <taxon>Eukaryota</taxon>
        <taxon>Fungi</taxon>
        <taxon>Dikarya</taxon>
        <taxon>Ascomycota</taxon>
        <taxon>Pezizomycotina</taxon>
        <taxon>Sordariomycetes</taxon>
        <taxon>Sordariomycetidae</taxon>
        <taxon>Magnaporthales</taxon>
        <taxon>Magnaporthaceae</taxon>
        <taxon>Gaeumannomyces</taxon>
    </lineage>
</organism>
<feature type="region of interest" description="Disordered" evidence="1">
    <location>
        <begin position="344"/>
        <end position="390"/>
    </location>
</feature>
<dbReference type="GeneID" id="20354632"/>
<dbReference type="AlphaFoldDB" id="J3PKV3"/>
<proteinExistence type="predicted"/>
<evidence type="ECO:0000313" key="3">
    <source>
        <dbReference type="EMBL" id="EJT68247.1"/>
    </source>
</evidence>
<dbReference type="eggNOG" id="ENOG502RQ3J">
    <property type="taxonomic scope" value="Eukaryota"/>
</dbReference>
<dbReference type="EMBL" id="GL385558">
    <property type="protein sequence ID" value="EJT68247.1"/>
    <property type="molecule type" value="Genomic_DNA"/>
</dbReference>
<feature type="region of interest" description="Disordered" evidence="1">
    <location>
        <begin position="955"/>
        <end position="1011"/>
    </location>
</feature>
<dbReference type="Proteomes" id="UP000006039">
    <property type="component" value="Unassembled WGS sequence"/>
</dbReference>
<dbReference type="InterPro" id="IPR013087">
    <property type="entry name" value="Znf_C2H2_type"/>
</dbReference>
<dbReference type="HOGENOM" id="CLU_012924_0_0_1"/>
<protein>
    <recommendedName>
        <fullName evidence="2">C2H2-type domain-containing protein</fullName>
    </recommendedName>
</protein>
<feature type="compositionally biased region" description="Polar residues" evidence="1">
    <location>
        <begin position="541"/>
        <end position="559"/>
    </location>
</feature>
<reference evidence="5" key="1">
    <citation type="submission" date="2010-07" db="EMBL/GenBank/DDBJ databases">
        <title>The genome sequence of Gaeumannomyces graminis var. tritici strain R3-111a-1.</title>
        <authorList>
            <consortium name="The Broad Institute Genome Sequencing Platform"/>
            <person name="Ma L.-J."/>
            <person name="Dead R."/>
            <person name="Young S."/>
            <person name="Zeng Q."/>
            <person name="Koehrsen M."/>
            <person name="Alvarado L."/>
            <person name="Berlin A."/>
            <person name="Chapman S.B."/>
            <person name="Chen Z."/>
            <person name="Freedman E."/>
            <person name="Gellesch M."/>
            <person name="Goldberg J."/>
            <person name="Griggs A."/>
            <person name="Gujja S."/>
            <person name="Heilman E.R."/>
            <person name="Heiman D."/>
            <person name="Hepburn T."/>
            <person name="Howarth C."/>
            <person name="Jen D."/>
            <person name="Larson L."/>
            <person name="Mehta T."/>
            <person name="Neiman D."/>
            <person name="Pearson M."/>
            <person name="Roberts A."/>
            <person name="Saif S."/>
            <person name="Shea T."/>
            <person name="Shenoy N."/>
            <person name="Sisk P."/>
            <person name="Stolte C."/>
            <person name="Sykes S."/>
            <person name="Walk T."/>
            <person name="White J."/>
            <person name="Yandava C."/>
            <person name="Haas B."/>
            <person name="Nusbaum C."/>
            <person name="Birren B."/>
        </authorList>
    </citation>
    <scope>NUCLEOTIDE SEQUENCE [LARGE SCALE GENOMIC DNA]</scope>
    <source>
        <strain evidence="5">R3-111a-1</strain>
    </source>
</reference>
<dbReference type="PROSITE" id="PS00028">
    <property type="entry name" value="ZINC_FINGER_C2H2_1"/>
    <property type="match status" value="1"/>
</dbReference>
<dbReference type="OrthoDB" id="5366163at2759"/>
<evidence type="ECO:0000256" key="1">
    <source>
        <dbReference type="SAM" id="MobiDB-lite"/>
    </source>
</evidence>
<reference evidence="3" key="3">
    <citation type="submission" date="2010-09" db="EMBL/GenBank/DDBJ databases">
        <title>Annotation of Gaeumannomyces graminis var. tritici R3-111a-1.</title>
        <authorList>
            <consortium name="The Broad Institute Genome Sequencing Platform"/>
            <person name="Ma L.-J."/>
            <person name="Dead R."/>
            <person name="Young S.K."/>
            <person name="Zeng Q."/>
            <person name="Gargeya S."/>
            <person name="Fitzgerald M."/>
            <person name="Haas B."/>
            <person name="Abouelleil A."/>
            <person name="Alvarado L."/>
            <person name="Arachchi H.M."/>
            <person name="Berlin A."/>
            <person name="Brown A."/>
            <person name="Chapman S.B."/>
            <person name="Chen Z."/>
            <person name="Dunbar C."/>
            <person name="Freedman E."/>
            <person name="Gearin G."/>
            <person name="Gellesch M."/>
            <person name="Goldberg J."/>
            <person name="Griggs A."/>
            <person name="Gujja S."/>
            <person name="Heiman D."/>
            <person name="Howarth C."/>
            <person name="Larson L."/>
            <person name="Lui A."/>
            <person name="MacDonald P.J.P."/>
            <person name="Mehta T."/>
            <person name="Montmayeur A."/>
            <person name="Murphy C."/>
            <person name="Neiman D."/>
            <person name="Pearson M."/>
            <person name="Priest M."/>
            <person name="Roberts A."/>
            <person name="Saif S."/>
            <person name="Shea T."/>
            <person name="Shenoy N."/>
            <person name="Sisk P."/>
            <person name="Stolte C."/>
            <person name="Sykes S."/>
            <person name="Yandava C."/>
            <person name="Wortman J."/>
            <person name="Nusbaum C."/>
            <person name="Birren B."/>
        </authorList>
    </citation>
    <scope>NUCLEOTIDE SEQUENCE</scope>
    <source>
        <strain evidence="3">R3-111a-1</strain>
    </source>
</reference>
<reference evidence="3" key="2">
    <citation type="submission" date="2010-07" db="EMBL/GenBank/DDBJ databases">
        <authorList>
            <consortium name="The Broad Institute Genome Sequencing Platform"/>
            <consortium name="Broad Institute Genome Sequencing Center for Infectious Disease"/>
            <person name="Ma L.-J."/>
            <person name="Dead R."/>
            <person name="Young S."/>
            <person name="Zeng Q."/>
            <person name="Koehrsen M."/>
            <person name="Alvarado L."/>
            <person name="Berlin A."/>
            <person name="Chapman S.B."/>
            <person name="Chen Z."/>
            <person name="Freedman E."/>
            <person name="Gellesch M."/>
            <person name="Goldberg J."/>
            <person name="Griggs A."/>
            <person name="Gujja S."/>
            <person name="Heilman E.R."/>
            <person name="Heiman D."/>
            <person name="Hepburn T."/>
            <person name="Howarth C."/>
            <person name="Jen D."/>
            <person name="Larson L."/>
            <person name="Mehta T."/>
            <person name="Neiman D."/>
            <person name="Pearson M."/>
            <person name="Roberts A."/>
            <person name="Saif S."/>
            <person name="Shea T."/>
            <person name="Shenoy N."/>
            <person name="Sisk P."/>
            <person name="Stolte C."/>
            <person name="Sykes S."/>
            <person name="Walk T."/>
            <person name="White J."/>
            <person name="Yandava C."/>
            <person name="Haas B."/>
            <person name="Nusbaum C."/>
            <person name="Birren B."/>
        </authorList>
    </citation>
    <scope>NUCLEOTIDE SEQUENCE</scope>
    <source>
        <strain evidence="3">R3-111a-1</strain>
    </source>
</reference>
<dbReference type="VEuPathDB" id="FungiDB:GGTG_14174"/>
<dbReference type="SMART" id="SM00355">
    <property type="entry name" value="ZnF_C2H2"/>
    <property type="match status" value="2"/>
</dbReference>
<feature type="region of interest" description="Disordered" evidence="1">
    <location>
        <begin position="1077"/>
        <end position="1101"/>
    </location>
</feature>
<accession>J3PKV3</accession>
<feature type="compositionally biased region" description="Basic residues" evidence="1">
    <location>
        <begin position="1092"/>
        <end position="1101"/>
    </location>
</feature>
<evidence type="ECO:0000259" key="2">
    <source>
        <dbReference type="PROSITE" id="PS00028"/>
    </source>
</evidence>
<feature type="region of interest" description="Disordered" evidence="1">
    <location>
        <begin position="533"/>
        <end position="559"/>
    </location>
</feature>
<name>J3PKV3_GAET3</name>
<feature type="compositionally biased region" description="Basic and acidic residues" evidence="1">
    <location>
        <begin position="1077"/>
        <end position="1091"/>
    </location>
</feature>
<evidence type="ECO:0000313" key="5">
    <source>
        <dbReference type="Proteomes" id="UP000006039"/>
    </source>
</evidence>
<evidence type="ECO:0000313" key="4">
    <source>
        <dbReference type="EnsemblFungi" id="EJT68247"/>
    </source>
</evidence>
<dbReference type="EnsemblFungi" id="EJT68247">
    <property type="protein sequence ID" value="EJT68247"/>
    <property type="gene ID" value="GGTG_14174"/>
</dbReference>
<sequence length="1101" mass="118601">MESKRTLAPSDRADPAGLSTARALSPAPSGRFSLRRVSLSSSRASMSSGSSGSTSTSSSASAVVTEDGSCVARETALGDSARYRFITWAAVKRNECERMTDSERLECPLLRCRQRFGDHERMLRHLASCDHLGTCEYWCYEHMRVERFDDAKSSKRCLSQPSSKRRKMIVMAKSFFSSLGHKGRKGGVSGTLSDSDFGVGGSQSLICVNDLPDIDPLAGAELSGTEILEIDSTEVVSPSHPLAQDPAPSIRTHAPPEEAGQPNVVNPQVLSLPELESSTEMEVDDSFMNWQPPDITAVPDHAVCPGLLDHPVHWLDAGGVSPLGSPIQHPPLQVNTHDLPQYRKMVRPRPNPAPPTSRSKDLSPSSSVRSTTSTTSTTSTVSNTSMASATSNVSSLISPASIWSNDSDMWSGLAKHLTSPAEDLISAAGFLPDDMAFEDTTGAFFENTCPPGLLDTIFELPADIPETKVAPANLSSDPLLFARDTALYSGEQGSSHAADLVITDEDPERMVEASHVAVPSTLIDAFNLAQAPPKVPLPRPATTQTTAPSKPPTASQPSTRAIVGSTWDALLEHVACSQMKIQNVTNNPLADHLRTLSPRTIARHGLNSLQALLDGRLSTSPTGILCLMHVTYALSVIVYRDNDVAVRCSQLYVQSLVYSTALSEQAKPFYNQLAAVIWQPTDLSKTDLSQGLLRQYASIRRTPSQKGKERSDDLSRHIPYQEDPLICTARNFLDDLECSVILNLPSAFPEVASSNLCAKHLQESAAKQDPSITLTAAARNVLSKLAKRFSHSADLLVFLEDITHRVGSGLIVTVRRLELEVLQAGKICLPSGVYFDEFTSAVGHLCDRLYLKYGAVASQRAAYHKCGIALFDAMIADLDSSRTAAALFQQPPTVDDALLLDPAFFKSIAPCMTNGTADGLVFPFDLDAATMDFSGLGVAEQSMKSEDVALVSASGVEASDSTTGQDFQATQPPRSGPAACASSSSSSSSPTTSPSSSSSESAPTAASSSSSLARTEANDCCDICGYRPKGDPQWFKGSMAKHKKLQHSAAPPKIYKCQYPGCSSQYKNRPDNLRQHQIEKRHFVDGEDERRRPSKRKKLSE</sequence>
<dbReference type="STRING" id="644352.J3PKV3"/>
<feature type="compositionally biased region" description="Low complexity" evidence="1">
    <location>
        <begin position="363"/>
        <end position="390"/>
    </location>
</feature>
<dbReference type="RefSeq" id="XP_009230365.1">
    <property type="nucleotide sequence ID" value="XM_009232101.1"/>
</dbReference>
<feature type="domain" description="C2H2-type" evidence="2">
    <location>
        <begin position="107"/>
        <end position="131"/>
    </location>
</feature>
<keyword evidence="5" id="KW-1185">Reference proteome</keyword>
<feature type="region of interest" description="Disordered" evidence="1">
    <location>
        <begin position="238"/>
        <end position="264"/>
    </location>
</feature>